<accession>A0ABR7Z5Y2</accession>
<dbReference type="Proteomes" id="UP000805841">
    <property type="component" value="Unassembled WGS sequence"/>
</dbReference>
<evidence type="ECO:0000259" key="4">
    <source>
        <dbReference type="SMART" id="SM01008"/>
    </source>
</evidence>
<dbReference type="SUPFAM" id="SSF56003">
    <property type="entry name" value="Molybdenum cofactor-binding domain"/>
    <property type="match status" value="1"/>
</dbReference>
<keyword evidence="3" id="KW-0560">Oxidoreductase</keyword>
<gene>
    <name evidence="5" type="ORF">HAQ05_19760</name>
</gene>
<evidence type="ECO:0000256" key="3">
    <source>
        <dbReference type="ARBA" id="ARBA00023002"/>
    </source>
</evidence>
<dbReference type="Gene3D" id="3.90.1170.50">
    <property type="entry name" value="Aldehyde oxidase/xanthine dehydrogenase, a/b hammerhead"/>
    <property type="match status" value="1"/>
</dbReference>
<evidence type="ECO:0000313" key="5">
    <source>
        <dbReference type="EMBL" id="MBD1600919.1"/>
    </source>
</evidence>
<dbReference type="SMART" id="SM01008">
    <property type="entry name" value="Ald_Xan_dh_C"/>
    <property type="match status" value="1"/>
</dbReference>
<dbReference type="InterPro" id="IPR008274">
    <property type="entry name" value="AldOxase/xan_DH_MoCoBD1"/>
</dbReference>
<evidence type="ECO:0000313" key="6">
    <source>
        <dbReference type="Proteomes" id="UP000805841"/>
    </source>
</evidence>
<feature type="domain" description="Aldehyde oxidase/xanthine dehydrogenase a/b hammerhead" evidence="4">
    <location>
        <begin position="24"/>
        <end position="135"/>
    </location>
</feature>
<dbReference type="PANTHER" id="PTHR11908:SF132">
    <property type="entry name" value="ALDEHYDE OXIDASE 1-RELATED"/>
    <property type="match status" value="1"/>
</dbReference>
<dbReference type="InterPro" id="IPR036856">
    <property type="entry name" value="Ald_Oxase/Xan_DH_a/b_sf"/>
</dbReference>
<proteinExistence type="inferred from homology"/>
<dbReference type="Gene3D" id="3.30.365.10">
    <property type="entry name" value="Aldehyde oxidase/xanthine dehydrogenase, molybdopterin binding domain"/>
    <property type="match status" value="4"/>
</dbReference>
<dbReference type="EMBL" id="JAAOCA010000026">
    <property type="protein sequence ID" value="MBD1600919.1"/>
    <property type="molecule type" value="Genomic_DNA"/>
</dbReference>
<keyword evidence="2" id="KW-0500">Molybdenum</keyword>
<dbReference type="PANTHER" id="PTHR11908">
    <property type="entry name" value="XANTHINE DEHYDROGENASE"/>
    <property type="match status" value="1"/>
</dbReference>
<dbReference type="Pfam" id="PF02738">
    <property type="entry name" value="MoCoBD_1"/>
    <property type="match status" value="1"/>
</dbReference>
<name>A0ABR7Z5Y2_9PSED</name>
<dbReference type="InterPro" id="IPR000674">
    <property type="entry name" value="Ald_Oxase/Xan_DH_a/b"/>
</dbReference>
<dbReference type="InterPro" id="IPR016208">
    <property type="entry name" value="Ald_Oxase/xanthine_DH-like"/>
</dbReference>
<evidence type="ECO:0000256" key="1">
    <source>
        <dbReference type="ARBA" id="ARBA00006849"/>
    </source>
</evidence>
<protein>
    <submittedName>
        <fullName evidence="5">Xanthine dehydrogenase family protein molybdopterin-binding subunit</fullName>
    </submittedName>
</protein>
<keyword evidence="6" id="KW-1185">Reference proteome</keyword>
<dbReference type="Pfam" id="PF20256">
    <property type="entry name" value="MoCoBD_2"/>
    <property type="match status" value="1"/>
</dbReference>
<reference evidence="5 6" key="1">
    <citation type="journal article" date="2020" name="Insects">
        <title>Bacteria Belonging to Pseudomonas typographi sp. nov. from the Bark Beetle Ips typographus Have Genomic Potential to Aid in the Host Ecology.</title>
        <authorList>
            <person name="Peral-Aranega E."/>
            <person name="Saati-Santamaria Z."/>
            <person name="Kolarik M."/>
            <person name="Rivas R."/>
            <person name="Garcia-Fraile P."/>
        </authorList>
    </citation>
    <scope>NUCLEOTIDE SEQUENCE [LARGE SCALE GENOMIC DNA]</scope>
    <source>
        <strain evidence="5 6">CA3A</strain>
    </source>
</reference>
<dbReference type="Pfam" id="PF01315">
    <property type="entry name" value="Ald_Xan_dh_C"/>
    <property type="match status" value="1"/>
</dbReference>
<comment type="caution">
    <text evidence="5">The sequence shown here is derived from an EMBL/GenBank/DDBJ whole genome shotgun (WGS) entry which is preliminary data.</text>
</comment>
<dbReference type="RefSeq" id="WP_190423661.1">
    <property type="nucleotide sequence ID" value="NZ_JAAOCA010000026.1"/>
</dbReference>
<dbReference type="SUPFAM" id="SSF54665">
    <property type="entry name" value="CO dehydrogenase molybdoprotein N-domain-like"/>
    <property type="match status" value="1"/>
</dbReference>
<evidence type="ECO:0000256" key="2">
    <source>
        <dbReference type="ARBA" id="ARBA00022505"/>
    </source>
</evidence>
<organism evidence="5 6">
    <name type="scientific">Pseudomonas typographi</name>
    <dbReference type="NCBI Taxonomy" id="2715964"/>
    <lineage>
        <taxon>Bacteria</taxon>
        <taxon>Pseudomonadati</taxon>
        <taxon>Pseudomonadota</taxon>
        <taxon>Gammaproteobacteria</taxon>
        <taxon>Pseudomonadales</taxon>
        <taxon>Pseudomonadaceae</taxon>
        <taxon>Pseudomonas</taxon>
    </lineage>
</organism>
<comment type="similarity">
    <text evidence="1">Belongs to the xanthine dehydrogenase family.</text>
</comment>
<dbReference type="InterPro" id="IPR037165">
    <property type="entry name" value="AldOxase/xan_DH_Mopterin-bd_sf"/>
</dbReference>
<dbReference type="InterPro" id="IPR046867">
    <property type="entry name" value="AldOxase/xan_DH_MoCoBD2"/>
</dbReference>
<sequence>MAPSTSVTVIGQGLPRIDGPKKVSGLAQYTSDHHFPGLLYAVPVTSTVAKGRITALDPRAALAMPGVVEVFHQGNFAGKLFRKQASKGKVDENRPPLSDNTVSYYGQYVALVIARTFEQATEAARAVKVEYASEPPNVSMRLAAEEKTSVDTERGDVDQAFTSAPVKIDQVYTTPVQTHNPIELHASVAVWNGEQFTLFETSQAVMNHQMVMAQMLGVQPQQVRIITEYLGSGFGGKLWPWTHATLAAAAARELGAPIKLVVDRAMMFQTVGHRTNTQQRIRLGATADGKLNCVSHDYLFHNARLDTYKENCGEATGFLYSTPNLRAAWSFARRDIAPPTSMRGPGAVPGLYALESGMNELAVALKMDPLQLRLANQPERDESLDLPFSSRHLTECLHTGAERFGWARRDPRPGSMRNEAGAVVGWGMAACSWMAKALPAKATVQLAANGRARVMCGTQDIGTGTYTVVAQMVAALTGLPLARIDVVIGDSSLPPGPMSGGSMATGSLVPAVQAATQAAIDEALQAAIEHDPRFAGKAPGALAFDQMQVSIKGEQGKAVLLQDILQAAHMDHVSGEGEGAGSAEAQKHYSQHSYGAHFVEVVWQPEIARLRVDRVVTVIDAGKVINPQTGRNQIEGAIMMGVGMALFEETEYDPRTGAPLNANLADYIVTTHADAPEVDITFLDYPDMTLNPLGARGIGEIGLAGIAAAITDAVRHATGVQVRDLPVRIEDLLDAPVGLAS</sequence>